<sequence>MNNMFRLRILINKDSVVLSKRMKINHVLGYSSMPENLTKATEYTTTYQPIADFYAGKSVFVTGGTGFLGKVYLEKLLYSCKKVDKVYLLVREKKGHNITKRIEDLFANPLFSRLKKTNPEYFKKVVPVSGDITLPNLGLTPKDEQTLIDKVSVVYHAAATVRFNEPLPVAMNINFEGTQKVLELSRRMKNIEAFLYISTAYTQTQRKVLMETVYPPPAKEEDIYKFIEEFGNDAKETEKYLCDHEKPNSYTFTKALAESYIAKNHGDVPAVIIRPSAVVSIKDEPLKSWLDNWFGLTFYFYTAAKGWNRFNLGNSNNSVDLIPVDYVSNFTIIAGARAKSKYNEVQVFNTTSSSVNPVTFGEAHKYFSEDIISRGKNDMPCPALIFVNSKAILNIGAFFCQTIPVHIADMWLKMTGKKPKFVKLAADFTELARMADYFTSKNWQFRADRMRELFDSLSPEDKRIFPCDPTQIDWSEYLRDYGKGVRKYLKPK</sequence>
<dbReference type="InterPro" id="IPR013120">
    <property type="entry name" value="FAR_NAD-bd"/>
</dbReference>
<evidence type="ECO:0000256" key="3">
    <source>
        <dbReference type="ARBA" id="ARBA00022516"/>
    </source>
</evidence>
<evidence type="ECO:0000256" key="2">
    <source>
        <dbReference type="ARBA" id="ARBA00005928"/>
    </source>
</evidence>
<evidence type="ECO:0000256" key="6">
    <source>
        <dbReference type="ARBA" id="ARBA00022989"/>
    </source>
</evidence>
<dbReference type="PANTHER" id="PTHR11011">
    <property type="entry name" value="MALE STERILITY PROTEIN 2-RELATED"/>
    <property type="match status" value="1"/>
</dbReference>
<dbReference type="EC" id="1.2.1.84" evidence="10"/>
<name>A0A068FRD8_AGRSE</name>
<comment type="function">
    <text evidence="10">Catalyzes the reduction of fatty acyl-CoA to fatty alcohols.</text>
</comment>
<evidence type="ECO:0000256" key="5">
    <source>
        <dbReference type="ARBA" id="ARBA00022857"/>
    </source>
</evidence>
<keyword evidence="4" id="KW-0812">Transmembrane</keyword>
<evidence type="ECO:0000256" key="9">
    <source>
        <dbReference type="ARBA" id="ARBA00052530"/>
    </source>
</evidence>
<dbReference type="GO" id="GO:0035336">
    <property type="term" value="P:long-chain fatty-acyl-CoA metabolic process"/>
    <property type="evidence" value="ECO:0007669"/>
    <property type="project" value="TreeGrafter"/>
</dbReference>
<keyword evidence="3 10" id="KW-0444">Lipid biosynthesis</keyword>
<comment type="similarity">
    <text evidence="2 10">Belongs to the fatty acyl-CoA reductase family.</text>
</comment>
<gene>
    <name evidence="13" type="primary">FAR</name>
</gene>
<keyword evidence="8" id="KW-0472">Membrane</keyword>
<evidence type="ECO:0000256" key="8">
    <source>
        <dbReference type="ARBA" id="ARBA00023136"/>
    </source>
</evidence>
<reference evidence="13" key="2">
    <citation type="journal article" date="2015" name="BMC Genomics">
        <title>Analysis of the agrotis segetum pheromone gland transcriptome in the light of Sex pheromone biosynthesis.</title>
        <authorList>
            <person name="Ding B.J."/>
            <person name="Lofstedt C."/>
        </authorList>
    </citation>
    <scope>NUCLEOTIDE SEQUENCE</scope>
    <source>
        <tissue evidence="13">Pheromone gland</tissue>
    </source>
</reference>
<dbReference type="PANTHER" id="PTHR11011:SF45">
    <property type="entry name" value="FATTY ACYL-COA REDUCTASE CG8306-RELATED"/>
    <property type="match status" value="1"/>
</dbReference>
<organism evidence="13">
    <name type="scientific">Agrotis segetum</name>
    <name type="common">Turnip moth</name>
    <dbReference type="NCBI Taxonomy" id="47767"/>
    <lineage>
        <taxon>Eukaryota</taxon>
        <taxon>Metazoa</taxon>
        <taxon>Ecdysozoa</taxon>
        <taxon>Arthropoda</taxon>
        <taxon>Hexapoda</taxon>
        <taxon>Insecta</taxon>
        <taxon>Pterygota</taxon>
        <taxon>Neoptera</taxon>
        <taxon>Endopterygota</taxon>
        <taxon>Lepidoptera</taxon>
        <taxon>Glossata</taxon>
        <taxon>Ditrysia</taxon>
        <taxon>Noctuoidea</taxon>
        <taxon>Noctuidae</taxon>
        <taxon>Noctuinae</taxon>
        <taxon>Noctuini</taxon>
        <taxon>Agrotis</taxon>
    </lineage>
</organism>
<dbReference type="InterPro" id="IPR026055">
    <property type="entry name" value="FAR"/>
</dbReference>
<dbReference type="CDD" id="cd09071">
    <property type="entry name" value="FAR_C"/>
    <property type="match status" value="1"/>
</dbReference>
<dbReference type="FunFam" id="3.40.50.720:FF:000143">
    <property type="entry name" value="Fatty acyl-CoA reductase"/>
    <property type="match status" value="1"/>
</dbReference>
<evidence type="ECO:0000313" key="13">
    <source>
        <dbReference type="EMBL" id="AID66655.1"/>
    </source>
</evidence>
<protein>
    <recommendedName>
        <fullName evidence="10">Fatty acyl-CoA reductase</fullName>
        <ecNumber evidence="10">1.2.1.84</ecNumber>
    </recommendedName>
</protein>
<dbReference type="InterPro" id="IPR033640">
    <property type="entry name" value="FAR_C"/>
</dbReference>
<dbReference type="Pfam" id="PF03015">
    <property type="entry name" value="Sterile"/>
    <property type="match status" value="1"/>
</dbReference>
<comment type="catalytic activity">
    <reaction evidence="9 10">
        <text>a long-chain fatty acyl-CoA + 2 NADPH + 2 H(+) = a long-chain primary fatty alcohol + 2 NADP(+) + CoA</text>
        <dbReference type="Rhea" id="RHEA:52716"/>
        <dbReference type="ChEBI" id="CHEBI:15378"/>
        <dbReference type="ChEBI" id="CHEBI:57287"/>
        <dbReference type="ChEBI" id="CHEBI:57783"/>
        <dbReference type="ChEBI" id="CHEBI:58349"/>
        <dbReference type="ChEBI" id="CHEBI:77396"/>
        <dbReference type="ChEBI" id="CHEBI:83139"/>
        <dbReference type="EC" id="1.2.1.84"/>
    </reaction>
</comment>
<evidence type="ECO:0000256" key="1">
    <source>
        <dbReference type="ARBA" id="ARBA00004141"/>
    </source>
</evidence>
<proteinExistence type="evidence at transcript level"/>
<dbReference type="EMBL" id="KJ622067">
    <property type="protein sequence ID" value="AID66655.1"/>
    <property type="molecule type" value="mRNA"/>
</dbReference>
<evidence type="ECO:0000256" key="7">
    <source>
        <dbReference type="ARBA" id="ARBA00023098"/>
    </source>
</evidence>
<evidence type="ECO:0000259" key="12">
    <source>
        <dbReference type="Pfam" id="PF07993"/>
    </source>
</evidence>
<dbReference type="Gene3D" id="3.40.50.720">
    <property type="entry name" value="NAD(P)-binding Rossmann-like Domain"/>
    <property type="match status" value="1"/>
</dbReference>
<dbReference type="GO" id="GO:0005777">
    <property type="term" value="C:peroxisome"/>
    <property type="evidence" value="ECO:0007669"/>
    <property type="project" value="TreeGrafter"/>
</dbReference>
<evidence type="ECO:0000259" key="11">
    <source>
        <dbReference type="Pfam" id="PF03015"/>
    </source>
</evidence>
<keyword evidence="10" id="KW-0560">Oxidoreductase</keyword>
<dbReference type="AlphaFoldDB" id="A0A068FRD8"/>
<dbReference type="InterPro" id="IPR036291">
    <property type="entry name" value="NAD(P)-bd_dom_sf"/>
</dbReference>
<feature type="domain" description="Fatty acyl-CoA reductase C-terminal" evidence="11">
    <location>
        <begin position="401"/>
        <end position="489"/>
    </location>
</feature>
<keyword evidence="6" id="KW-1133">Transmembrane helix</keyword>
<dbReference type="Pfam" id="PF07993">
    <property type="entry name" value="NAD_binding_4"/>
    <property type="match status" value="1"/>
</dbReference>
<comment type="subcellular location">
    <subcellularLocation>
        <location evidence="1">Membrane</location>
        <topology evidence="1">Multi-pass membrane protein</topology>
    </subcellularLocation>
</comment>
<evidence type="ECO:0000256" key="4">
    <source>
        <dbReference type="ARBA" id="ARBA00022692"/>
    </source>
</evidence>
<dbReference type="CDD" id="cd05236">
    <property type="entry name" value="FAR-N_SDR_e"/>
    <property type="match status" value="1"/>
</dbReference>
<dbReference type="GO" id="GO:0102965">
    <property type="term" value="F:alcohol-forming long-chain fatty acyl-CoA reductase activity"/>
    <property type="evidence" value="ECO:0007669"/>
    <property type="project" value="UniProtKB-EC"/>
</dbReference>
<dbReference type="GO" id="GO:0080019">
    <property type="term" value="F:alcohol-forming very long-chain fatty acyl-CoA reductase activity"/>
    <property type="evidence" value="ECO:0007669"/>
    <property type="project" value="InterPro"/>
</dbReference>
<dbReference type="GO" id="GO:0016020">
    <property type="term" value="C:membrane"/>
    <property type="evidence" value="ECO:0007669"/>
    <property type="project" value="UniProtKB-SubCell"/>
</dbReference>
<accession>A0A068FRD8</accession>
<reference evidence="13" key="1">
    <citation type="submission" date="2014-03" db="EMBL/GenBank/DDBJ databases">
        <authorList>
            <person name="Saikia M."/>
            <person name="Chaudhari Y."/>
            <person name="Khan M."/>
            <person name="Devi D."/>
        </authorList>
    </citation>
    <scope>NUCLEOTIDE SEQUENCE</scope>
    <source>
        <tissue evidence="13">Pheromone gland</tissue>
    </source>
</reference>
<keyword evidence="7 10" id="KW-0443">Lipid metabolism</keyword>
<evidence type="ECO:0000256" key="10">
    <source>
        <dbReference type="RuleBase" id="RU363097"/>
    </source>
</evidence>
<dbReference type="SUPFAM" id="SSF51735">
    <property type="entry name" value="NAD(P)-binding Rossmann-fold domains"/>
    <property type="match status" value="1"/>
</dbReference>
<feature type="domain" description="Thioester reductase (TE)" evidence="12">
    <location>
        <begin position="61"/>
        <end position="330"/>
    </location>
</feature>
<keyword evidence="5 10" id="KW-0521">NADP</keyword>